<dbReference type="EMBL" id="JBJDQH010000028">
    <property type="protein sequence ID" value="MFK4272587.1"/>
    <property type="molecule type" value="Genomic_DNA"/>
</dbReference>
<dbReference type="RefSeq" id="WP_404748882.1">
    <property type="nucleotide sequence ID" value="NZ_JBJDQH010000028.1"/>
</dbReference>
<evidence type="ECO:0000313" key="2">
    <source>
        <dbReference type="Proteomes" id="UP001620295"/>
    </source>
</evidence>
<name>A0ABW8M331_9ACTN</name>
<organism evidence="1 2">
    <name type="scientific">Streptomyces milbemycinicus</name>
    <dbReference type="NCBI Taxonomy" id="476552"/>
    <lineage>
        <taxon>Bacteria</taxon>
        <taxon>Bacillati</taxon>
        <taxon>Actinomycetota</taxon>
        <taxon>Actinomycetes</taxon>
        <taxon>Kitasatosporales</taxon>
        <taxon>Streptomycetaceae</taxon>
        <taxon>Streptomyces</taxon>
    </lineage>
</organism>
<proteinExistence type="predicted"/>
<evidence type="ECO:0000313" key="1">
    <source>
        <dbReference type="EMBL" id="MFK4272587.1"/>
    </source>
</evidence>
<protein>
    <submittedName>
        <fullName evidence="1">Uncharacterized protein</fullName>
    </submittedName>
</protein>
<comment type="caution">
    <text evidence="1">The sequence shown here is derived from an EMBL/GenBank/DDBJ whole genome shotgun (WGS) entry which is preliminary data.</text>
</comment>
<dbReference type="SUPFAM" id="SSF51197">
    <property type="entry name" value="Clavaminate synthase-like"/>
    <property type="match status" value="1"/>
</dbReference>
<accession>A0ABW8M331</accession>
<keyword evidence="2" id="KW-1185">Reference proteome</keyword>
<dbReference type="Proteomes" id="UP001620295">
    <property type="component" value="Unassembled WGS sequence"/>
</dbReference>
<reference evidence="1 2" key="1">
    <citation type="submission" date="2024-11" db="EMBL/GenBank/DDBJ databases">
        <title>The Natural Products Discovery Center: Release of the First 8490 Sequenced Strains for Exploring Actinobacteria Biosynthetic Diversity.</title>
        <authorList>
            <person name="Kalkreuter E."/>
            <person name="Kautsar S.A."/>
            <person name="Yang D."/>
            <person name="Bader C.D."/>
            <person name="Teijaro C.N."/>
            <person name="Fluegel L."/>
            <person name="Davis C.M."/>
            <person name="Simpson J.R."/>
            <person name="Lauterbach L."/>
            <person name="Steele A.D."/>
            <person name="Gui C."/>
            <person name="Meng S."/>
            <person name="Li G."/>
            <person name="Viehrig K."/>
            <person name="Ye F."/>
            <person name="Su P."/>
            <person name="Kiefer A.F."/>
            <person name="Nichols A."/>
            <person name="Cepeda A.J."/>
            <person name="Yan W."/>
            <person name="Fan B."/>
            <person name="Jiang Y."/>
            <person name="Adhikari A."/>
            <person name="Zheng C.-J."/>
            <person name="Schuster L."/>
            <person name="Cowan T.M."/>
            <person name="Smanski M.J."/>
            <person name="Chevrette M.G."/>
            <person name="De Carvalho L.P.S."/>
            <person name="Shen B."/>
        </authorList>
    </citation>
    <scope>NUCLEOTIDE SEQUENCE [LARGE SCALE GENOMIC DNA]</scope>
    <source>
        <strain evidence="1 2">NPDC020863</strain>
    </source>
</reference>
<sequence length="214" mass="23094">MVQNAEAQSEQSPARAAWNRIGTVVIPDVLSADRFTAIKLEAAERLGQAVPHVHDHTAAHRDGSFATPVHCAFIEPGTALETLAYDKELLAAVREHTGIPRLVPRGGAVVRYREGDFQGLHLDSIKSTVTVAFALTEGLPAMGWAPHLYNASGEVLGKVVADHGMFPEGGEFTTLQHPYGEEGAVRAFAGYGVPHWRCPVTSEGLLVTMEFFDL</sequence>
<gene>
    <name evidence="1" type="ORF">ACI2L5_48070</name>
</gene>